<accession>A0AB39HRE9</accession>
<dbReference type="EMBL" id="CP162599">
    <property type="protein sequence ID" value="XDK33217.1"/>
    <property type="molecule type" value="Genomic_DNA"/>
</dbReference>
<protein>
    <submittedName>
        <fullName evidence="3">Enoyl-CoA hydratase/isomerase family protein</fullName>
    </submittedName>
</protein>
<dbReference type="InterPro" id="IPR018376">
    <property type="entry name" value="Enoyl-CoA_hyd/isom_CS"/>
</dbReference>
<proteinExistence type="inferred from homology"/>
<dbReference type="Pfam" id="PF00378">
    <property type="entry name" value="ECH_1"/>
    <property type="match status" value="1"/>
</dbReference>
<dbReference type="RefSeq" id="WP_368653899.1">
    <property type="nucleotide sequence ID" value="NZ_CP162599.1"/>
</dbReference>
<comment type="similarity">
    <text evidence="1 2">Belongs to the enoyl-CoA hydratase/isomerase family.</text>
</comment>
<evidence type="ECO:0000313" key="3">
    <source>
        <dbReference type="EMBL" id="XDK33217.1"/>
    </source>
</evidence>
<dbReference type="GO" id="GO:0003824">
    <property type="term" value="F:catalytic activity"/>
    <property type="evidence" value="ECO:0007669"/>
    <property type="project" value="InterPro"/>
</dbReference>
<dbReference type="AlphaFoldDB" id="A0AB39HRE9"/>
<evidence type="ECO:0000256" key="2">
    <source>
        <dbReference type="RuleBase" id="RU003707"/>
    </source>
</evidence>
<gene>
    <name evidence="3" type="ORF">AB4Y30_02285</name>
</gene>
<dbReference type="Gene3D" id="3.90.226.10">
    <property type="entry name" value="2-enoyl-CoA Hydratase, Chain A, domain 1"/>
    <property type="match status" value="1"/>
</dbReference>
<dbReference type="PANTHER" id="PTHR11941">
    <property type="entry name" value="ENOYL-COA HYDRATASE-RELATED"/>
    <property type="match status" value="1"/>
</dbReference>
<dbReference type="InterPro" id="IPR029045">
    <property type="entry name" value="ClpP/crotonase-like_dom_sf"/>
</dbReference>
<sequence>MEAAVLLEKIDEQQNIYQLTFNRPYQLHAIDSEILKELQNHLQTLAEKEVQALIISSNTEKAFCAGINVKHIQAFSNEAAADFFSELATTLEILAETHFPTIACISGYAFGAGADIALACDLRIAAPSASFRFPGPQFGLVLGTERLVNEIGAAKARELVLTNKRIFVEEAKEIGLVHDILSEELLASSLKIARDLNNVPKHTYQMLKEVCSQQSGEKSAASLARDSVLIGDFQQRFTKYLDQMKQKK</sequence>
<dbReference type="GO" id="GO:0006635">
    <property type="term" value="P:fatty acid beta-oxidation"/>
    <property type="evidence" value="ECO:0007669"/>
    <property type="project" value="TreeGrafter"/>
</dbReference>
<organism evidence="3">
    <name type="scientific">Ornithinibacillus sp. 4-3</name>
    <dbReference type="NCBI Taxonomy" id="3231488"/>
    <lineage>
        <taxon>Bacteria</taxon>
        <taxon>Bacillati</taxon>
        <taxon>Bacillota</taxon>
        <taxon>Bacilli</taxon>
        <taxon>Bacillales</taxon>
        <taxon>Bacillaceae</taxon>
        <taxon>Ornithinibacillus</taxon>
    </lineage>
</organism>
<dbReference type="PANTHER" id="PTHR11941:SF54">
    <property type="entry name" value="ENOYL-COA HYDRATASE, MITOCHONDRIAL"/>
    <property type="match status" value="1"/>
</dbReference>
<name>A0AB39HRE9_9BACI</name>
<dbReference type="PROSITE" id="PS00166">
    <property type="entry name" value="ENOYL_COA_HYDRATASE"/>
    <property type="match status" value="1"/>
</dbReference>
<evidence type="ECO:0000256" key="1">
    <source>
        <dbReference type="ARBA" id="ARBA00005254"/>
    </source>
</evidence>
<reference evidence="3" key="1">
    <citation type="submission" date="2024-07" db="EMBL/GenBank/DDBJ databases">
        <title>Halotolerant mesophilic bacterium Ornithinibacillus sp. 4-3, sp. nov., isolated from soil.</title>
        <authorList>
            <person name="Sidarenka A.V."/>
            <person name="Guliayeva D.E."/>
            <person name="Leanovich S.I."/>
            <person name="Hileuskaya K.S."/>
            <person name="Akhremchuk A.E."/>
            <person name="Sikolenko M.A."/>
            <person name="Valentovich L.N."/>
        </authorList>
    </citation>
    <scope>NUCLEOTIDE SEQUENCE</scope>
    <source>
        <strain evidence="3">4-3</strain>
    </source>
</reference>
<dbReference type="SUPFAM" id="SSF52096">
    <property type="entry name" value="ClpP/crotonase"/>
    <property type="match status" value="1"/>
</dbReference>
<dbReference type="CDD" id="cd06558">
    <property type="entry name" value="crotonase-like"/>
    <property type="match status" value="1"/>
</dbReference>
<dbReference type="InterPro" id="IPR001753">
    <property type="entry name" value="Enoyl-CoA_hydra/iso"/>
</dbReference>